<organism evidence="5 6">
    <name type="scientific">Enterococcus hulanensis</name>
    <dbReference type="NCBI Taxonomy" id="2559929"/>
    <lineage>
        <taxon>Bacteria</taxon>
        <taxon>Bacillati</taxon>
        <taxon>Bacillota</taxon>
        <taxon>Bacilli</taxon>
        <taxon>Lactobacillales</taxon>
        <taxon>Enterococcaceae</taxon>
        <taxon>Enterococcus</taxon>
    </lineage>
</organism>
<feature type="domain" description="Carbohydrate kinase PfkB" evidence="4">
    <location>
        <begin position="1"/>
        <end position="311"/>
    </location>
</feature>
<dbReference type="CDD" id="cd01166">
    <property type="entry name" value="KdgK"/>
    <property type="match status" value="1"/>
</dbReference>
<dbReference type="PANTHER" id="PTHR43320:SF2">
    <property type="entry name" value="2-DEHYDRO-3-DEOXYGLUCONOKINASE_2-DEHYDRO-3-DEOXYGALACTONOKINASE"/>
    <property type="match status" value="1"/>
</dbReference>
<evidence type="ECO:0000313" key="5">
    <source>
        <dbReference type="EMBL" id="MDT2600422.1"/>
    </source>
</evidence>
<comment type="similarity">
    <text evidence="1">Belongs to the carbohydrate kinase PfkB family.</text>
</comment>
<dbReference type="InterPro" id="IPR029056">
    <property type="entry name" value="Ribokinase-like"/>
</dbReference>
<evidence type="ECO:0000256" key="2">
    <source>
        <dbReference type="ARBA" id="ARBA00022679"/>
    </source>
</evidence>
<evidence type="ECO:0000259" key="4">
    <source>
        <dbReference type="Pfam" id="PF00294"/>
    </source>
</evidence>
<dbReference type="InterPro" id="IPR011611">
    <property type="entry name" value="PfkB_dom"/>
</dbReference>
<dbReference type="SUPFAM" id="SSF53613">
    <property type="entry name" value="Ribokinase-like"/>
    <property type="match status" value="1"/>
</dbReference>
<proteinExistence type="inferred from homology"/>
<keyword evidence="3 5" id="KW-0418">Kinase</keyword>
<keyword evidence="6" id="KW-1185">Reference proteome</keyword>
<gene>
    <name evidence="5" type="ORF">P7D85_11605</name>
</gene>
<accession>A0ABU3F0J2</accession>
<evidence type="ECO:0000256" key="3">
    <source>
        <dbReference type="ARBA" id="ARBA00022777"/>
    </source>
</evidence>
<comment type="caution">
    <text evidence="5">The sequence shown here is derived from an EMBL/GenBank/DDBJ whole genome shotgun (WGS) entry which is preliminary data.</text>
</comment>
<dbReference type="Pfam" id="PF00294">
    <property type="entry name" value="PfkB"/>
    <property type="match status" value="1"/>
</dbReference>
<dbReference type="InterPro" id="IPR052700">
    <property type="entry name" value="Carb_kinase_PfkB-like"/>
</dbReference>
<dbReference type="Gene3D" id="3.40.1190.20">
    <property type="match status" value="1"/>
</dbReference>
<keyword evidence="2" id="KW-0808">Transferase</keyword>
<dbReference type="RefSeq" id="WP_311822681.1">
    <property type="nucleotide sequence ID" value="NZ_JARPYF010000006.1"/>
</dbReference>
<reference evidence="5 6" key="1">
    <citation type="submission" date="2023-03" db="EMBL/GenBank/DDBJ databases">
        <authorList>
            <person name="Shen W."/>
            <person name="Cai J."/>
        </authorList>
    </citation>
    <scope>NUCLEOTIDE SEQUENCE [LARGE SCALE GENOMIC DNA]</scope>
    <source>
        <strain evidence="5 6">D6-4</strain>
    </source>
</reference>
<dbReference type="EMBL" id="JARPYI010000006">
    <property type="protein sequence ID" value="MDT2600422.1"/>
    <property type="molecule type" value="Genomic_DNA"/>
</dbReference>
<dbReference type="Proteomes" id="UP001252875">
    <property type="component" value="Unassembled WGS sequence"/>
</dbReference>
<dbReference type="PANTHER" id="PTHR43320">
    <property type="entry name" value="SUGAR KINASE"/>
    <property type="match status" value="1"/>
</dbReference>
<evidence type="ECO:0000256" key="1">
    <source>
        <dbReference type="ARBA" id="ARBA00010688"/>
    </source>
</evidence>
<dbReference type="GO" id="GO:0016301">
    <property type="term" value="F:kinase activity"/>
    <property type="evidence" value="ECO:0007669"/>
    <property type="project" value="UniProtKB-KW"/>
</dbReference>
<evidence type="ECO:0000313" key="6">
    <source>
        <dbReference type="Proteomes" id="UP001252875"/>
    </source>
</evidence>
<name>A0ABU3F0J2_9ENTE</name>
<protein>
    <submittedName>
        <fullName evidence="5">Sugar kinase</fullName>
    </submittedName>
</protein>
<sequence length="331" mass="36440">MAKIVCLGEIMLRLSAEAGIRLHQAQQLDVFYGGGEANVAVSLANFGHQVQFVSKVADNGFGQGAERHLRSYGVKTDYLLKGDGRLGAYYVEQGTGQRATSVIYDRQYSAFALMNELEWTLNELFSEVDLFHISGITPALSEQWQALTLEVIKAAKKAGCKISFDCNYRQNLWSQEAAGTFLTKVLPLIDYCSAGKMDAIYLLGIPAAGSAAAYYYQKMQELFPNITAFYSTKRIVHSTCVNELQGTLWLDGVCHTSKNHQIDPIIDRIGGGDAFTGGVLHGLLNDHSPDEIIEFATAASVLKHTVKGDCNQFSESEVWKFVQSDSAKIER</sequence>